<keyword evidence="10" id="KW-0961">Cell wall biogenesis/degradation</keyword>
<dbReference type="InterPro" id="IPR012334">
    <property type="entry name" value="Pectin_lyas_fold"/>
</dbReference>
<dbReference type="GO" id="GO:0004650">
    <property type="term" value="F:polygalacturonase activity"/>
    <property type="evidence" value="ECO:0007669"/>
    <property type="project" value="InterPro"/>
</dbReference>
<dbReference type="GO" id="GO:0005576">
    <property type="term" value="C:extracellular region"/>
    <property type="evidence" value="ECO:0007669"/>
    <property type="project" value="UniProtKB-SubCell"/>
</dbReference>
<protein>
    <recommendedName>
        <fullName evidence="11">galacturonan 1,4-alpha-galacturonidase</fullName>
        <ecNumber evidence="11">3.2.1.67</ecNumber>
    </recommendedName>
</protein>
<dbReference type="Pfam" id="PF00295">
    <property type="entry name" value="Glyco_hydro_28"/>
    <property type="match status" value="1"/>
</dbReference>
<comment type="caution">
    <text evidence="16">The sequence shown here is derived from an EMBL/GenBank/DDBJ whole genome shotgun (WGS) entry which is preliminary data.</text>
</comment>
<gene>
    <name evidence="16" type="ORF">H072_6550</name>
</gene>
<accession>S8BK01</accession>
<evidence type="ECO:0000256" key="15">
    <source>
        <dbReference type="SAM" id="SignalP"/>
    </source>
</evidence>
<evidence type="ECO:0000256" key="9">
    <source>
        <dbReference type="ARBA" id="ARBA00023295"/>
    </source>
</evidence>
<dbReference type="EMBL" id="AQGS01000461">
    <property type="protein sequence ID" value="EPS39663.1"/>
    <property type="molecule type" value="Genomic_DNA"/>
</dbReference>
<dbReference type="SUPFAM" id="SSF51126">
    <property type="entry name" value="Pectin lyase-like"/>
    <property type="match status" value="1"/>
</dbReference>
<feature type="chain" id="PRO_5004548551" description="galacturonan 1,4-alpha-galacturonidase" evidence="15">
    <location>
        <begin position="21"/>
        <end position="433"/>
    </location>
</feature>
<name>S8BK01_DACHA</name>
<keyword evidence="8" id="KW-0325">Glycoprotein</keyword>
<evidence type="ECO:0000256" key="14">
    <source>
        <dbReference type="RuleBase" id="RU361169"/>
    </source>
</evidence>
<evidence type="ECO:0000313" key="17">
    <source>
        <dbReference type="Proteomes" id="UP000015100"/>
    </source>
</evidence>
<keyword evidence="17" id="KW-1185">Reference proteome</keyword>
<keyword evidence="9 14" id="KW-0326">Glycosidase</keyword>
<evidence type="ECO:0000256" key="8">
    <source>
        <dbReference type="ARBA" id="ARBA00023180"/>
    </source>
</evidence>
<evidence type="ECO:0000256" key="5">
    <source>
        <dbReference type="ARBA" id="ARBA00022737"/>
    </source>
</evidence>
<comment type="catalytic activity">
    <reaction evidence="12">
        <text>[(1-&gt;4)-alpha-D-galacturonosyl](n) + H2O = alpha-D-galacturonate + [(1-&gt;4)-alpha-D-galacturonosyl](n-1)</text>
        <dbReference type="Rhea" id="RHEA:14117"/>
        <dbReference type="Rhea" id="RHEA-COMP:14570"/>
        <dbReference type="Rhea" id="RHEA-COMP:14572"/>
        <dbReference type="ChEBI" id="CHEBI:15377"/>
        <dbReference type="ChEBI" id="CHEBI:58658"/>
        <dbReference type="ChEBI" id="CHEBI:140523"/>
        <dbReference type="EC" id="3.2.1.67"/>
    </reaction>
</comment>
<keyword evidence="4 15" id="KW-0732">Signal</keyword>
<proteinExistence type="inferred from homology"/>
<dbReference type="InterPro" id="IPR011050">
    <property type="entry name" value="Pectin_lyase_fold/virulence"/>
</dbReference>
<keyword evidence="7" id="KW-1015">Disulfide bond</keyword>
<dbReference type="GO" id="GO:0071555">
    <property type="term" value="P:cell wall organization"/>
    <property type="evidence" value="ECO:0007669"/>
    <property type="project" value="UniProtKB-KW"/>
</dbReference>
<dbReference type="OMA" id="NMDLRAE"/>
<evidence type="ECO:0000256" key="11">
    <source>
        <dbReference type="ARBA" id="ARBA00038933"/>
    </source>
</evidence>
<comment type="subcellular location">
    <subcellularLocation>
        <location evidence="1">Secreted</location>
    </subcellularLocation>
</comment>
<feature type="signal peptide" evidence="15">
    <location>
        <begin position="1"/>
        <end position="20"/>
    </location>
</feature>
<dbReference type="STRING" id="1284197.S8BK01"/>
<dbReference type="HOGENOM" id="CLU_016031_1_0_1"/>
<reference evidence="16 17" key="1">
    <citation type="journal article" date="2013" name="PLoS Genet.">
        <title>Genomic mechanisms accounting for the adaptation to parasitism in nematode-trapping fungi.</title>
        <authorList>
            <person name="Meerupati T."/>
            <person name="Andersson K.M."/>
            <person name="Friman E."/>
            <person name="Kumar D."/>
            <person name="Tunlid A."/>
            <person name="Ahren D."/>
        </authorList>
    </citation>
    <scope>NUCLEOTIDE SEQUENCE [LARGE SCALE GENOMIC DNA]</scope>
    <source>
        <strain evidence="16 17">CBS 200.50</strain>
    </source>
</reference>
<evidence type="ECO:0000256" key="3">
    <source>
        <dbReference type="ARBA" id="ARBA00022525"/>
    </source>
</evidence>
<reference evidence="17" key="2">
    <citation type="submission" date="2013-04" db="EMBL/GenBank/DDBJ databases">
        <title>Genomic mechanisms accounting for the adaptation to parasitism in nematode-trapping fungi.</title>
        <authorList>
            <person name="Ahren D.G."/>
        </authorList>
    </citation>
    <scope>NUCLEOTIDE SEQUENCE [LARGE SCALE GENOMIC DNA]</scope>
    <source>
        <strain evidence="17">CBS 200.50</strain>
    </source>
</reference>
<dbReference type="OrthoDB" id="187139at2759"/>
<evidence type="ECO:0000256" key="12">
    <source>
        <dbReference type="ARBA" id="ARBA00048766"/>
    </source>
</evidence>
<evidence type="ECO:0000256" key="6">
    <source>
        <dbReference type="ARBA" id="ARBA00022801"/>
    </source>
</evidence>
<dbReference type="AlphaFoldDB" id="S8BK01"/>
<dbReference type="PROSITE" id="PS00502">
    <property type="entry name" value="POLYGALACTURONASE"/>
    <property type="match status" value="1"/>
</dbReference>
<dbReference type="GO" id="GO:0047911">
    <property type="term" value="F:galacturan 1,4-alpha-galacturonidase activity"/>
    <property type="evidence" value="ECO:0007669"/>
    <property type="project" value="UniProtKB-EC"/>
</dbReference>
<organism evidence="16 17">
    <name type="scientific">Dactylellina haptotyla (strain CBS 200.50)</name>
    <name type="common">Nematode-trapping fungus</name>
    <name type="synonym">Monacrosporium haptotylum</name>
    <dbReference type="NCBI Taxonomy" id="1284197"/>
    <lineage>
        <taxon>Eukaryota</taxon>
        <taxon>Fungi</taxon>
        <taxon>Dikarya</taxon>
        <taxon>Ascomycota</taxon>
        <taxon>Pezizomycotina</taxon>
        <taxon>Orbiliomycetes</taxon>
        <taxon>Orbiliales</taxon>
        <taxon>Orbiliaceae</taxon>
        <taxon>Dactylellina</taxon>
    </lineage>
</organism>
<evidence type="ECO:0000256" key="1">
    <source>
        <dbReference type="ARBA" id="ARBA00004613"/>
    </source>
</evidence>
<keyword evidence="6 14" id="KW-0378">Hydrolase</keyword>
<dbReference type="EC" id="3.2.1.67" evidence="11"/>
<feature type="active site" evidence="13">
    <location>
        <position position="275"/>
    </location>
</feature>
<evidence type="ECO:0000313" key="16">
    <source>
        <dbReference type="EMBL" id="EPS39663.1"/>
    </source>
</evidence>
<evidence type="ECO:0000256" key="2">
    <source>
        <dbReference type="ARBA" id="ARBA00008834"/>
    </source>
</evidence>
<dbReference type="eggNOG" id="ENOG502QPPR">
    <property type="taxonomic scope" value="Eukaryota"/>
</dbReference>
<dbReference type="InterPro" id="IPR000743">
    <property type="entry name" value="Glyco_hydro_28"/>
</dbReference>
<evidence type="ECO:0000256" key="10">
    <source>
        <dbReference type="ARBA" id="ARBA00023316"/>
    </source>
</evidence>
<dbReference type="PANTHER" id="PTHR31736:SF14">
    <property type="entry name" value="EXOPOLYGALACTURONASE X-1-RELATED"/>
    <property type="match status" value="1"/>
</dbReference>
<sequence>MVLFTPLVLCTAWFAWFAHATGRTHNGHTAAARLSLIPSPYTTGKKFPSSPRRKRHCFVDALGNGQDDAPQIIEAVKSCNNGGTVALLDPLYIIGSVMDLRGLEAIDFDIQGILQFTNDTEYWASHSFQYTFQGANTMIAIGGKDVNVFGSGKGGFDAQGQVWWDRFARNSSLNRPMFISWDGLDGATISGLNLYNPPNWFQWITDCKDVIFDGLNIIVKVSGANGPKNTDGYDTFRSDNIVVQNSVIVNTDDCVALKPNSTNMVFQNLTCTGSHGMTVGSLGQYENEIDIVENILFYNTHMINSTIGARIKVWSGVDPSVPNNGASGGGLGRVHNVTYDKMLIENVDASISLTQCYGAPSNAYCNQFPSNMTMVDITYKDISGKTSKKTDPRVGDLICSTPNRKGSYLDLHQSRQESPPWLELYSLELQQFM</sequence>
<evidence type="ECO:0000256" key="4">
    <source>
        <dbReference type="ARBA" id="ARBA00022729"/>
    </source>
</evidence>
<evidence type="ECO:0000256" key="7">
    <source>
        <dbReference type="ARBA" id="ARBA00023157"/>
    </source>
</evidence>
<evidence type="ECO:0000256" key="13">
    <source>
        <dbReference type="PROSITE-ProRule" id="PRU10052"/>
    </source>
</evidence>
<keyword evidence="3" id="KW-0964">Secreted</keyword>
<dbReference type="Proteomes" id="UP000015100">
    <property type="component" value="Unassembled WGS sequence"/>
</dbReference>
<comment type="similarity">
    <text evidence="2 14">Belongs to the glycosyl hydrolase 28 family.</text>
</comment>
<keyword evidence="5" id="KW-0677">Repeat</keyword>
<dbReference type="GO" id="GO:0005975">
    <property type="term" value="P:carbohydrate metabolic process"/>
    <property type="evidence" value="ECO:0007669"/>
    <property type="project" value="InterPro"/>
</dbReference>
<dbReference type="Gene3D" id="2.160.20.10">
    <property type="entry name" value="Single-stranded right-handed beta-helix, Pectin lyase-like"/>
    <property type="match status" value="1"/>
</dbReference>
<dbReference type="PANTHER" id="PTHR31736">
    <property type="match status" value="1"/>
</dbReference>